<dbReference type="PANTHER" id="PTHR33446">
    <property type="entry name" value="PROTEIN TONB-RELATED"/>
    <property type="match status" value="1"/>
</dbReference>
<evidence type="ECO:0000256" key="2">
    <source>
        <dbReference type="ARBA" id="ARBA00006555"/>
    </source>
</evidence>
<dbReference type="GO" id="GO:0015891">
    <property type="term" value="P:siderophore transport"/>
    <property type="evidence" value="ECO:0007669"/>
    <property type="project" value="InterPro"/>
</dbReference>
<keyword evidence="14" id="KW-1185">Reference proteome</keyword>
<keyword evidence="8 10" id="KW-1133">Transmembrane helix</keyword>
<dbReference type="InterPro" id="IPR006260">
    <property type="entry name" value="TonB/TolA_C"/>
</dbReference>
<feature type="transmembrane region" description="Helical" evidence="10">
    <location>
        <begin position="23"/>
        <end position="44"/>
    </location>
</feature>
<comment type="function">
    <text evidence="10">Interacts with outer membrane receptor proteins that carry out high-affinity binding and energy dependent uptake into the periplasmic space of specific substrates. It could act to transduce energy from the cytoplasmic membrane to specific energy-requiring processes in the outer membrane, resulting in the release into the periplasm of ligands bound by these outer membrane proteins.</text>
</comment>
<feature type="domain" description="TonB C-terminal" evidence="12">
    <location>
        <begin position="156"/>
        <end position="247"/>
    </location>
</feature>
<dbReference type="RefSeq" id="WP_136899488.1">
    <property type="nucleotide sequence ID" value="NZ_SWJE01000030.1"/>
</dbReference>
<dbReference type="InterPro" id="IPR037682">
    <property type="entry name" value="TonB_C"/>
</dbReference>
<organism evidence="13 14">
    <name type="scientific">Trinickia terrae</name>
    <dbReference type="NCBI Taxonomy" id="2571161"/>
    <lineage>
        <taxon>Bacteria</taxon>
        <taxon>Pseudomonadati</taxon>
        <taxon>Pseudomonadota</taxon>
        <taxon>Betaproteobacteria</taxon>
        <taxon>Burkholderiales</taxon>
        <taxon>Burkholderiaceae</taxon>
        <taxon>Trinickia</taxon>
    </lineage>
</organism>
<keyword evidence="5 10" id="KW-0997">Cell inner membrane</keyword>
<feature type="compositionally biased region" description="Low complexity" evidence="11">
    <location>
        <begin position="132"/>
        <end position="141"/>
    </location>
</feature>
<accession>A0A4U1HFL1</accession>
<dbReference type="PRINTS" id="PR01374">
    <property type="entry name" value="TONBPROTEIN"/>
</dbReference>
<evidence type="ECO:0000256" key="5">
    <source>
        <dbReference type="ARBA" id="ARBA00022519"/>
    </source>
</evidence>
<feature type="compositionally biased region" description="Pro residues" evidence="11">
    <location>
        <begin position="115"/>
        <end position="131"/>
    </location>
</feature>
<evidence type="ECO:0000256" key="1">
    <source>
        <dbReference type="ARBA" id="ARBA00004383"/>
    </source>
</evidence>
<name>A0A4U1HFL1_9BURK</name>
<dbReference type="GO" id="GO:0030288">
    <property type="term" value="C:outer membrane-bounded periplasmic space"/>
    <property type="evidence" value="ECO:0007669"/>
    <property type="project" value="InterPro"/>
</dbReference>
<comment type="caution">
    <text evidence="13">The sequence shown here is derived from an EMBL/GenBank/DDBJ whole genome shotgun (WGS) entry which is preliminary data.</text>
</comment>
<keyword evidence="3 10" id="KW-0813">Transport</keyword>
<keyword evidence="4 10" id="KW-1003">Cell membrane</keyword>
<dbReference type="GO" id="GO:0098797">
    <property type="term" value="C:plasma membrane protein complex"/>
    <property type="evidence" value="ECO:0007669"/>
    <property type="project" value="TreeGrafter"/>
</dbReference>
<dbReference type="InterPro" id="IPR003538">
    <property type="entry name" value="TonB"/>
</dbReference>
<dbReference type="SUPFAM" id="SSF74653">
    <property type="entry name" value="TolA/TonB C-terminal domain"/>
    <property type="match status" value="1"/>
</dbReference>
<feature type="compositionally biased region" description="Pro residues" evidence="11">
    <location>
        <begin position="95"/>
        <end position="107"/>
    </location>
</feature>
<comment type="subcellular location">
    <subcellularLocation>
        <location evidence="1 10">Cell inner membrane</location>
        <topology evidence="1 10">Single-pass membrane protein</topology>
        <orientation evidence="1 10">Periplasmic side</orientation>
    </subcellularLocation>
</comment>
<evidence type="ECO:0000256" key="4">
    <source>
        <dbReference type="ARBA" id="ARBA00022475"/>
    </source>
</evidence>
<dbReference type="OrthoDB" id="9792439at2"/>
<dbReference type="Pfam" id="PF03544">
    <property type="entry name" value="TonB_C"/>
    <property type="match status" value="1"/>
</dbReference>
<evidence type="ECO:0000256" key="7">
    <source>
        <dbReference type="ARBA" id="ARBA00022927"/>
    </source>
</evidence>
<evidence type="ECO:0000256" key="10">
    <source>
        <dbReference type="RuleBase" id="RU362123"/>
    </source>
</evidence>
<dbReference type="GO" id="GO:0031992">
    <property type="term" value="F:energy transducer activity"/>
    <property type="evidence" value="ECO:0007669"/>
    <property type="project" value="InterPro"/>
</dbReference>
<dbReference type="Gene3D" id="3.30.1150.10">
    <property type="match status" value="1"/>
</dbReference>
<keyword evidence="9 10" id="KW-0472">Membrane</keyword>
<evidence type="ECO:0000313" key="14">
    <source>
        <dbReference type="Proteomes" id="UP000305539"/>
    </source>
</evidence>
<dbReference type="PROSITE" id="PS52015">
    <property type="entry name" value="TONB_CTD"/>
    <property type="match status" value="1"/>
</dbReference>
<comment type="similarity">
    <text evidence="2 10">Belongs to the TonB family.</text>
</comment>
<protein>
    <recommendedName>
        <fullName evidence="10">Protein TonB</fullName>
    </recommendedName>
</protein>
<dbReference type="GO" id="GO:0055085">
    <property type="term" value="P:transmembrane transport"/>
    <property type="evidence" value="ECO:0007669"/>
    <property type="project" value="InterPro"/>
</dbReference>
<dbReference type="InterPro" id="IPR051045">
    <property type="entry name" value="TonB-dependent_transducer"/>
</dbReference>
<evidence type="ECO:0000256" key="3">
    <source>
        <dbReference type="ARBA" id="ARBA00022448"/>
    </source>
</evidence>
<feature type="compositionally biased region" description="Pro residues" evidence="11">
    <location>
        <begin position="78"/>
        <end position="87"/>
    </location>
</feature>
<evidence type="ECO:0000256" key="6">
    <source>
        <dbReference type="ARBA" id="ARBA00022692"/>
    </source>
</evidence>
<gene>
    <name evidence="13" type="ORF">FAZ69_32425</name>
</gene>
<dbReference type="NCBIfam" id="TIGR01352">
    <property type="entry name" value="tonB_Cterm"/>
    <property type="match status" value="1"/>
</dbReference>
<evidence type="ECO:0000256" key="11">
    <source>
        <dbReference type="SAM" id="MobiDB-lite"/>
    </source>
</evidence>
<keyword evidence="10" id="KW-0735">Signal-anchor</keyword>
<dbReference type="AlphaFoldDB" id="A0A4U1HFL1"/>
<proteinExistence type="inferred from homology"/>
<feature type="region of interest" description="Disordered" evidence="11">
    <location>
        <begin position="69"/>
        <end position="141"/>
    </location>
</feature>
<evidence type="ECO:0000256" key="8">
    <source>
        <dbReference type="ARBA" id="ARBA00022989"/>
    </source>
</evidence>
<dbReference type="PANTHER" id="PTHR33446:SF2">
    <property type="entry name" value="PROTEIN TONB"/>
    <property type="match status" value="1"/>
</dbReference>
<evidence type="ECO:0000256" key="9">
    <source>
        <dbReference type="ARBA" id="ARBA00023136"/>
    </source>
</evidence>
<evidence type="ECO:0000259" key="12">
    <source>
        <dbReference type="PROSITE" id="PS52015"/>
    </source>
</evidence>
<keyword evidence="6 10" id="KW-0812">Transmembrane</keyword>
<keyword evidence="7 10" id="KW-0653">Protein transport</keyword>
<dbReference type="EMBL" id="SWJE01000030">
    <property type="protein sequence ID" value="TKC77984.1"/>
    <property type="molecule type" value="Genomic_DNA"/>
</dbReference>
<dbReference type="GO" id="GO:0015031">
    <property type="term" value="P:protein transport"/>
    <property type="evidence" value="ECO:0007669"/>
    <property type="project" value="UniProtKB-UniRule"/>
</dbReference>
<dbReference type="Proteomes" id="UP000305539">
    <property type="component" value="Unassembled WGS sequence"/>
</dbReference>
<reference evidence="13 14" key="1">
    <citation type="submission" date="2019-04" db="EMBL/GenBank/DDBJ databases">
        <title>Trinickia sp. 7GSK02, isolated from subtropical forest soil.</title>
        <authorList>
            <person name="Gao Z.-H."/>
            <person name="Qiu L.-H."/>
        </authorList>
    </citation>
    <scope>NUCLEOTIDE SEQUENCE [LARGE SCALE GENOMIC DNA]</scope>
    <source>
        <strain evidence="13 14">7GSK02</strain>
    </source>
</reference>
<sequence length="247" mass="25220">MQVQPSVAAGASPAALTPMNPRVVSAIAVVVLLHAALVAFLLTVRNELPSRPLESRSITAELLSPAPAAAPAALRSPAPKPVPPAPHVKPKLEPKPTPAPKTKPEPLPQAAAPSPNAPATPEPAAPTPPAPATAAPAAAAPAGPAIGRETMAIAAPKDVAHLDCSIAKPLYPALSQRRGEAGTAYVHFVVGLTGKIEDIELKKSSGFSRLDDAALSAMHSSACRPYVENGSPVRAAYTQPFTFGFND</sequence>
<evidence type="ECO:0000313" key="13">
    <source>
        <dbReference type="EMBL" id="TKC77984.1"/>
    </source>
</evidence>